<evidence type="ECO:0000313" key="3">
    <source>
        <dbReference type="Proteomes" id="UP000030645"/>
    </source>
</evidence>
<dbReference type="InterPro" id="IPR014710">
    <property type="entry name" value="RmlC-like_jellyroll"/>
</dbReference>
<sequence>MAKPVLLSLSLRLLVLLQGRLALSRSRSEERQNECQFDRLLALEPDNRIQIEAGVIEFWNPNHVQFQIPMRRCLDRPHHH</sequence>
<evidence type="ECO:0000313" key="2">
    <source>
        <dbReference type="EMBL" id="EXB25874.1"/>
    </source>
</evidence>
<dbReference type="AlphaFoldDB" id="W9QXG4"/>
<keyword evidence="1" id="KW-0732">Signal</keyword>
<keyword evidence="3" id="KW-1185">Reference proteome</keyword>
<feature type="signal peptide" evidence="1">
    <location>
        <begin position="1"/>
        <end position="22"/>
    </location>
</feature>
<dbReference type="Proteomes" id="UP000030645">
    <property type="component" value="Unassembled WGS sequence"/>
</dbReference>
<dbReference type="SUPFAM" id="SSF51182">
    <property type="entry name" value="RmlC-like cupins"/>
    <property type="match status" value="1"/>
</dbReference>
<gene>
    <name evidence="2" type="ORF">L484_012301</name>
</gene>
<accession>W9QXG4</accession>
<evidence type="ECO:0000256" key="1">
    <source>
        <dbReference type="SAM" id="SignalP"/>
    </source>
</evidence>
<dbReference type="EMBL" id="KE343368">
    <property type="protein sequence ID" value="EXB25874.1"/>
    <property type="molecule type" value="Genomic_DNA"/>
</dbReference>
<name>W9QXG4_9ROSA</name>
<dbReference type="Gene3D" id="2.60.120.10">
    <property type="entry name" value="Jelly Rolls"/>
    <property type="match status" value="1"/>
</dbReference>
<organism evidence="2 3">
    <name type="scientific">Morus notabilis</name>
    <dbReference type="NCBI Taxonomy" id="981085"/>
    <lineage>
        <taxon>Eukaryota</taxon>
        <taxon>Viridiplantae</taxon>
        <taxon>Streptophyta</taxon>
        <taxon>Embryophyta</taxon>
        <taxon>Tracheophyta</taxon>
        <taxon>Spermatophyta</taxon>
        <taxon>Magnoliopsida</taxon>
        <taxon>eudicotyledons</taxon>
        <taxon>Gunneridae</taxon>
        <taxon>Pentapetalae</taxon>
        <taxon>rosids</taxon>
        <taxon>fabids</taxon>
        <taxon>Rosales</taxon>
        <taxon>Moraceae</taxon>
        <taxon>Moreae</taxon>
        <taxon>Morus</taxon>
    </lineage>
</organism>
<proteinExistence type="predicted"/>
<dbReference type="InterPro" id="IPR011051">
    <property type="entry name" value="RmlC_Cupin_sf"/>
</dbReference>
<feature type="chain" id="PRO_5004932226" evidence="1">
    <location>
        <begin position="23"/>
        <end position="80"/>
    </location>
</feature>
<dbReference type="STRING" id="981085.W9QXG4"/>
<reference evidence="3" key="1">
    <citation type="submission" date="2013-01" db="EMBL/GenBank/DDBJ databases">
        <title>Draft Genome Sequence of a Mulberry Tree, Morus notabilis C.K. Schneid.</title>
        <authorList>
            <person name="He N."/>
            <person name="Zhao S."/>
        </authorList>
    </citation>
    <scope>NUCLEOTIDE SEQUENCE</scope>
</reference>
<protein>
    <submittedName>
        <fullName evidence="2">Uncharacterized protein</fullName>
    </submittedName>
</protein>